<evidence type="ECO:0000256" key="1">
    <source>
        <dbReference type="SAM" id="SignalP"/>
    </source>
</evidence>
<dbReference type="AlphaFoldDB" id="A0ABD2BZA9"/>
<reference evidence="2 3" key="1">
    <citation type="journal article" date="2024" name="Ann. Entomol. Soc. Am.">
        <title>Genomic analyses of the southern and eastern yellowjacket wasps (Hymenoptera: Vespidae) reveal evolutionary signatures of social life.</title>
        <authorList>
            <person name="Catto M.A."/>
            <person name="Caine P.B."/>
            <person name="Orr S.E."/>
            <person name="Hunt B.G."/>
            <person name="Goodisman M.A.D."/>
        </authorList>
    </citation>
    <scope>NUCLEOTIDE SEQUENCE [LARGE SCALE GENOMIC DNA]</scope>
    <source>
        <strain evidence="2">232</strain>
        <tissue evidence="2">Head and thorax</tissue>
    </source>
</reference>
<accession>A0ABD2BZA9</accession>
<proteinExistence type="predicted"/>
<gene>
    <name evidence="2" type="ORF">V1477_011476</name>
</gene>
<comment type="caution">
    <text evidence="2">The sequence shown here is derived from an EMBL/GenBank/DDBJ whole genome shotgun (WGS) entry which is preliminary data.</text>
</comment>
<evidence type="ECO:0000313" key="3">
    <source>
        <dbReference type="Proteomes" id="UP001607303"/>
    </source>
</evidence>
<keyword evidence="1" id="KW-0732">Signal</keyword>
<feature type="signal peptide" evidence="1">
    <location>
        <begin position="1"/>
        <end position="18"/>
    </location>
</feature>
<evidence type="ECO:0000313" key="2">
    <source>
        <dbReference type="EMBL" id="KAL2738117.1"/>
    </source>
</evidence>
<sequence>MWKIFTFLLLFCVITTFAYPSIQPELTGGPILDRLNRAADRYGNGRKGGSGYGNKYGGNGGGYGNKYGGGGGYGNGHSGGHKEKYIVKTAKNDSAKPKRIERSFDDEITDKMEQFDRKNEAESTTNVFWLPSPFIYPTWLRSSNQSFWQLSEKYLKRSENSDSTLTEQKDNKETWNNDKLYIEEGAKMIKTCAEQIDEMLLLIQNALGQFRKYLNEWCRNHHSMVKLSPESSDTFYLPKN</sequence>
<feature type="chain" id="PRO_5044755085" evidence="1">
    <location>
        <begin position="19"/>
        <end position="240"/>
    </location>
</feature>
<dbReference type="Proteomes" id="UP001607303">
    <property type="component" value="Unassembled WGS sequence"/>
</dbReference>
<name>A0ABD2BZA9_VESMC</name>
<organism evidence="2 3">
    <name type="scientific">Vespula maculifrons</name>
    <name type="common">Eastern yellow jacket</name>
    <name type="synonym">Wasp</name>
    <dbReference type="NCBI Taxonomy" id="7453"/>
    <lineage>
        <taxon>Eukaryota</taxon>
        <taxon>Metazoa</taxon>
        <taxon>Ecdysozoa</taxon>
        <taxon>Arthropoda</taxon>
        <taxon>Hexapoda</taxon>
        <taxon>Insecta</taxon>
        <taxon>Pterygota</taxon>
        <taxon>Neoptera</taxon>
        <taxon>Endopterygota</taxon>
        <taxon>Hymenoptera</taxon>
        <taxon>Apocrita</taxon>
        <taxon>Aculeata</taxon>
        <taxon>Vespoidea</taxon>
        <taxon>Vespidae</taxon>
        <taxon>Vespinae</taxon>
        <taxon>Vespula</taxon>
    </lineage>
</organism>
<keyword evidence="3" id="KW-1185">Reference proteome</keyword>
<protein>
    <submittedName>
        <fullName evidence="2">Glycine-rich cell wall structural protein-like</fullName>
    </submittedName>
</protein>
<dbReference type="EMBL" id="JAYRBN010000063">
    <property type="protein sequence ID" value="KAL2738117.1"/>
    <property type="molecule type" value="Genomic_DNA"/>
</dbReference>